<dbReference type="Proteomes" id="UP001447188">
    <property type="component" value="Unassembled WGS sequence"/>
</dbReference>
<evidence type="ECO:0000313" key="3">
    <source>
        <dbReference type="EMBL" id="KAL0632033.1"/>
    </source>
</evidence>
<comment type="caution">
    <text evidence="3">The sequence shown here is derived from an EMBL/GenBank/DDBJ whole genome shotgun (WGS) entry which is preliminary data.</text>
</comment>
<keyword evidence="4" id="KW-1185">Reference proteome</keyword>
<dbReference type="SUPFAM" id="SSF52540">
    <property type="entry name" value="P-loop containing nucleoside triphosphate hydrolases"/>
    <property type="match status" value="1"/>
</dbReference>
<evidence type="ECO:0000313" key="4">
    <source>
        <dbReference type="Proteomes" id="UP001447188"/>
    </source>
</evidence>
<organism evidence="3 4">
    <name type="scientific">Discina gigas</name>
    <dbReference type="NCBI Taxonomy" id="1032678"/>
    <lineage>
        <taxon>Eukaryota</taxon>
        <taxon>Fungi</taxon>
        <taxon>Dikarya</taxon>
        <taxon>Ascomycota</taxon>
        <taxon>Pezizomycotina</taxon>
        <taxon>Pezizomycetes</taxon>
        <taxon>Pezizales</taxon>
        <taxon>Discinaceae</taxon>
        <taxon>Discina</taxon>
    </lineage>
</organism>
<dbReference type="InterPro" id="IPR006073">
    <property type="entry name" value="GTP-bd"/>
</dbReference>
<dbReference type="EMBL" id="JBBBZM010000192">
    <property type="protein sequence ID" value="KAL0632033.1"/>
    <property type="molecule type" value="Genomic_DNA"/>
</dbReference>
<feature type="region of interest" description="Disordered" evidence="1">
    <location>
        <begin position="1"/>
        <end position="25"/>
    </location>
</feature>
<evidence type="ECO:0000259" key="2">
    <source>
        <dbReference type="Pfam" id="PF01926"/>
    </source>
</evidence>
<gene>
    <name evidence="3" type="ORF">Q9L58_009089</name>
</gene>
<reference evidence="3 4" key="1">
    <citation type="submission" date="2024-02" db="EMBL/GenBank/DDBJ databases">
        <title>Discinaceae phylogenomics.</title>
        <authorList>
            <person name="Dirks A.C."/>
            <person name="James T.Y."/>
        </authorList>
    </citation>
    <scope>NUCLEOTIDE SEQUENCE [LARGE SCALE GENOMIC DNA]</scope>
    <source>
        <strain evidence="3 4">ACD0624</strain>
    </source>
</reference>
<accession>A0ABR3G892</accession>
<dbReference type="Gene3D" id="3.40.50.300">
    <property type="entry name" value="P-loop containing nucleotide triphosphate hydrolases"/>
    <property type="match status" value="1"/>
</dbReference>
<feature type="compositionally biased region" description="Polar residues" evidence="1">
    <location>
        <begin position="1"/>
        <end position="10"/>
    </location>
</feature>
<dbReference type="Pfam" id="PF01926">
    <property type="entry name" value="MMR_HSR1"/>
    <property type="match status" value="1"/>
</dbReference>
<proteinExistence type="predicted"/>
<dbReference type="CDD" id="cd00882">
    <property type="entry name" value="Ras_like_GTPase"/>
    <property type="match status" value="1"/>
</dbReference>
<feature type="domain" description="G" evidence="2">
    <location>
        <begin position="43"/>
        <end position="112"/>
    </location>
</feature>
<protein>
    <recommendedName>
        <fullName evidence="2">G domain-containing protein</fullName>
    </recommendedName>
</protein>
<evidence type="ECO:0000256" key="1">
    <source>
        <dbReference type="SAM" id="MobiDB-lite"/>
    </source>
</evidence>
<dbReference type="InterPro" id="IPR027417">
    <property type="entry name" value="P-loop_NTPase"/>
</dbReference>
<name>A0ABR3G892_9PEZI</name>
<feature type="region of interest" description="Disordered" evidence="1">
    <location>
        <begin position="337"/>
        <end position="392"/>
    </location>
</feature>
<sequence length="471" mass="54246">MVSISSTTGPGQPRPTVVNPEQRTQSVPVKEMNIPPTPISAFILMGQTGVGKSSFIKLLDGKDLHGQEPEVSEEPESCTQIPTIYMTKLKNKPILLLDTPGFDDSARQNIDILADIVSNLHLFTLRSQEIKVRGVIFLYSIGENRFSGSQAKTLEILKGLCGEEGMGHVIVGTTMWDQNSKEFPKQIAREKRFRDKYWKGVHKAVRLFEDDESAASQILLDLLDLPPVLLLVQKEMMQPPHTLENTTVGKATMPNGYREIEELKRRADAQAEAYERELKRRKADFEEKEKDMRKIAKDLLLKTEEENRRLDRERLEREAESERQYEQVRQEFNDQMKKIADDADKREVLKREEEASQRREAARNQREEREKHDREDEERRQQDFEAETQKQKEKSEVVIAQLVEELERLETALSKMTATPDLTRFEVTINAVVEAFGFHPIFIKAVNKSEKVIRETIIIITDQIRMFGGGI</sequence>